<reference evidence="3" key="1">
    <citation type="journal article" date="2019" name="Int. J. Syst. Evol. Microbiol.">
        <title>The Global Catalogue of Microorganisms (GCM) 10K type strain sequencing project: providing services to taxonomists for standard genome sequencing and annotation.</title>
        <authorList>
            <consortium name="The Broad Institute Genomics Platform"/>
            <consortium name="The Broad Institute Genome Sequencing Center for Infectious Disease"/>
            <person name="Wu L."/>
            <person name="Ma J."/>
        </authorList>
    </citation>
    <scope>NUCLEOTIDE SEQUENCE [LARGE SCALE GENOMIC DNA]</scope>
    <source>
        <strain evidence="3">KCTC 33575</strain>
    </source>
</reference>
<proteinExistence type="predicted"/>
<organism evidence="2 3">
    <name type="scientific">Corticicoccus populi</name>
    <dbReference type="NCBI Taxonomy" id="1812821"/>
    <lineage>
        <taxon>Bacteria</taxon>
        <taxon>Bacillati</taxon>
        <taxon>Bacillota</taxon>
        <taxon>Bacilli</taxon>
        <taxon>Bacillales</taxon>
        <taxon>Staphylococcaceae</taxon>
        <taxon>Corticicoccus</taxon>
    </lineage>
</organism>
<dbReference type="RefSeq" id="WP_377771018.1">
    <property type="nucleotide sequence ID" value="NZ_JBHUOQ010000001.1"/>
</dbReference>
<feature type="coiled-coil region" evidence="1">
    <location>
        <begin position="360"/>
        <end position="387"/>
    </location>
</feature>
<dbReference type="Proteomes" id="UP001597519">
    <property type="component" value="Unassembled WGS sequence"/>
</dbReference>
<evidence type="ECO:0000313" key="3">
    <source>
        <dbReference type="Proteomes" id="UP001597519"/>
    </source>
</evidence>
<comment type="caution">
    <text evidence="2">The sequence shown here is derived from an EMBL/GenBank/DDBJ whole genome shotgun (WGS) entry which is preliminary data.</text>
</comment>
<protein>
    <submittedName>
        <fullName evidence="2">Uncharacterized protein</fullName>
    </submittedName>
</protein>
<accession>A0ABW5WV27</accession>
<evidence type="ECO:0000256" key="1">
    <source>
        <dbReference type="SAM" id="Coils"/>
    </source>
</evidence>
<gene>
    <name evidence="2" type="ORF">ACFSX4_01965</name>
</gene>
<keyword evidence="1" id="KW-0175">Coiled coil</keyword>
<keyword evidence="3" id="KW-1185">Reference proteome</keyword>
<name>A0ABW5WV27_9STAP</name>
<dbReference type="EMBL" id="JBHUOQ010000001">
    <property type="protein sequence ID" value="MFD2829214.1"/>
    <property type="molecule type" value="Genomic_DNA"/>
</dbReference>
<sequence>MKEKELIELAKEHENTIQTKRNIVDTFGSDNQKNHFNKYGKFKNKKKEEPLLRTLNQYFESVEIVKQGRNNNYQLGAARAEVAQRESRDKLKGNKSESTKHLDVLLLLMIQKNMKNNITYENSISKWMKIFGVVNQSQYQVYSSTFDEDAEKNIKDKIRLATEENTVDYSMSLKYESDAKTYFYDDFNSKKSTFMSALNRFEKNDLINTNEVPVAYLHKGVIQKGKKVKIVGLHKDSFKEYKAKQKELLEAHELNLNTVYKSRFWKSKTELNNRVENYKNDLNDFLRNEFESLDADGNEIKIHIKNIYKNIEITSKVTEDKIEKYIKDYYEHTIYQDYINQDETDFFMNQMDKYDECKRVERVNKVVKKMNEKVEEAKEEDENFGEDGFRASDFEINYIGMRAVELYRNDFVNLINSLNEEFKSGFDLEKEIHEYKVAFKEMEQSNNVNHEAMLEQAYESMSKEDRELWFAVG</sequence>
<evidence type="ECO:0000313" key="2">
    <source>
        <dbReference type="EMBL" id="MFD2829214.1"/>
    </source>
</evidence>